<evidence type="ECO:0000259" key="1">
    <source>
        <dbReference type="SMART" id="SM00849"/>
    </source>
</evidence>
<dbReference type="RefSeq" id="WP_345394300.1">
    <property type="nucleotide sequence ID" value="NZ_BAABLA010000021.1"/>
</dbReference>
<protein>
    <submittedName>
        <fullName evidence="2">MBL fold metallo-hydrolase</fullName>
    </submittedName>
</protein>
<gene>
    <name evidence="2" type="ORF">ACFQGD_23495</name>
</gene>
<dbReference type="InterPro" id="IPR050855">
    <property type="entry name" value="NDM-1-like"/>
</dbReference>
<feature type="domain" description="Metallo-beta-lactamase" evidence="1">
    <location>
        <begin position="23"/>
        <end position="213"/>
    </location>
</feature>
<dbReference type="Gene3D" id="3.60.15.10">
    <property type="entry name" value="Ribonuclease Z/Hydroxyacylglutathione hydrolase-like"/>
    <property type="match status" value="1"/>
</dbReference>
<dbReference type="CDD" id="cd16282">
    <property type="entry name" value="metallo-hydrolase-like_MBL-fold"/>
    <property type="match status" value="1"/>
</dbReference>
<dbReference type="PANTHER" id="PTHR42951:SF4">
    <property type="entry name" value="ACYL-COENZYME A THIOESTERASE MBLAC2"/>
    <property type="match status" value="1"/>
</dbReference>
<dbReference type="PANTHER" id="PTHR42951">
    <property type="entry name" value="METALLO-BETA-LACTAMASE DOMAIN-CONTAINING"/>
    <property type="match status" value="1"/>
</dbReference>
<dbReference type="InterPro" id="IPR001279">
    <property type="entry name" value="Metallo-B-lactamas"/>
</dbReference>
<keyword evidence="3" id="KW-1185">Reference proteome</keyword>
<dbReference type="SMART" id="SM00849">
    <property type="entry name" value="Lactamase_B"/>
    <property type="match status" value="1"/>
</dbReference>
<proteinExistence type="predicted"/>
<evidence type="ECO:0000313" key="3">
    <source>
        <dbReference type="Proteomes" id="UP001596337"/>
    </source>
</evidence>
<evidence type="ECO:0000313" key="2">
    <source>
        <dbReference type="EMBL" id="MFC6870110.1"/>
    </source>
</evidence>
<dbReference type="Proteomes" id="UP001596337">
    <property type="component" value="Unassembled WGS sequence"/>
</dbReference>
<name>A0ABW2C6H8_9PSEU</name>
<dbReference type="EMBL" id="JBHSXX010000001">
    <property type="protein sequence ID" value="MFC6870110.1"/>
    <property type="molecule type" value="Genomic_DNA"/>
</dbReference>
<accession>A0ABW2C6H8</accession>
<sequence>MADDGRWIELGDGVYARRYSELDQTLGLIVATERCLVVDSGRDEVHGAEFAAAIRSVTSLPWDVVITHAHWDHFLGTAAFLPCPAWAHPRCREAIRTDTEAQRAEWARYYREQGKPNLATDLDAARVVLPTNDVPDRVDVDLGGRSVTLLHPGRGHTAGDVVVHVPDAGVVFAGDLVEQGAPPSVGEDAYPTEWPRTLNAVLALEPDVVVPGHGDPVDAAFVTRQRDELASQYGG</sequence>
<dbReference type="InterPro" id="IPR036866">
    <property type="entry name" value="RibonucZ/Hydroxyglut_hydro"/>
</dbReference>
<dbReference type="SUPFAM" id="SSF56281">
    <property type="entry name" value="Metallo-hydrolase/oxidoreductase"/>
    <property type="match status" value="1"/>
</dbReference>
<organism evidence="2 3">
    <name type="scientific">Haloechinothrix salitolerans</name>
    <dbReference type="NCBI Taxonomy" id="926830"/>
    <lineage>
        <taxon>Bacteria</taxon>
        <taxon>Bacillati</taxon>
        <taxon>Actinomycetota</taxon>
        <taxon>Actinomycetes</taxon>
        <taxon>Pseudonocardiales</taxon>
        <taxon>Pseudonocardiaceae</taxon>
        <taxon>Haloechinothrix</taxon>
    </lineage>
</organism>
<dbReference type="Pfam" id="PF00753">
    <property type="entry name" value="Lactamase_B"/>
    <property type="match status" value="1"/>
</dbReference>
<reference evidence="3" key="1">
    <citation type="journal article" date="2019" name="Int. J. Syst. Evol. Microbiol.">
        <title>The Global Catalogue of Microorganisms (GCM) 10K type strain sequencing project: providing services to taxonomists for standard genome sequencing and annotation.</title>
        <authorList>
            <consortium name="The Broad Institute Genomics Platform"/>
            <consortium name="The Broad Institute Genome Sequencing Center for Infectious Disease"/>
            <person name="Wu L."/>
            <person name="Ma J."/>
        </authorList>
    </citation>
    <scope>NUCLEOTIDE SEQUENCE [LARGE SCALE GENOMIC DNA]</scope>
    <source>
        <strain evidence="3">KCTC 32255</strain>
    </source>
</reference>
<comment type="caution">
    <text evidence="2">The sequence shown here is derived from an EMBL/GenBank/DDBJ whole genome shotgun (WGS) entry which is preliminary data.</text>
</comment>